<sequence length="53" mass="5993">MHVAFSFFSTSFFVRVVRVACSANARQDDRSPLQSIDVQRVDCGLDVFHTICI</sequence>
<reference evidence="1 2" key="1">
    <citation type="journal article" date="2014" name="Genome Announc.">
        <title>Draft Genome Sequence of the Haloacid-Degrading Burkholderia caribensis Strain MBA4.</title>
        <authorList>
            <person name="Pan Y."/>
            <person name="Kong K.F."/>
            <person name="Tsang J.S."/>
        </authorList>
    </citation>
    <scope>NUCLEOTIDE SEQUENCE [LARGE SCALE GENOMIC DNA]</scope>
    <source>
        <strain evidence="1 2">MBA4</strain>
    </source>
</reference>
<proteinExistence type="predicted"/>
<dbReference type="Proteomes" id="UP000019146">
    <property type="component" value="Chromosome 2"/>
</dbReference>
<dbReference type="AlphaFoldDB" id="A0A0P0RES3"/>
<evidence type="ECO:0000313" key="2">
    <source>
        <dbReference type="Proteomes" id="UP000019146"/>
    </source>
</evidence>
<dbReference type="KEGG" id="bcai:K788_0008246"/>
<protein>
    <submittedName>
        <fullName evidence="1">Uncharacterized protein</fullName>
    </submittedName>
</protein>
<organism evidence="1 2">
    <name type="scientific">Paraburkholderia caribensis MBA4</name>
    <dbReference type="NCBI Taxonomy" id="1323664"/>
    <lineage>
        <taxon>Bacteria</taxon>
        <taxon>Pseudomonadati</taxon>
        <taxon>Pseudomonadota</taxon>
        <taxon>Betaproteobacteria</taxon>
        <taxon>Burkholderiales</taxon>
        <taxon>Burkholderiaceae</taxon>
        <taxon>Paraburkholderia</taxon>
    </lineage>
</organism>
<evidence type="ECO:0000313" key="1">
    <source>
        <dbReference type="EMBL" id="ALL67078.1"/>
    </source>
</evidence>
<accession>A0A0P0RES3</accession>
<dbReference type="EMBL" id="CP012747">
    <property type="protein sequence ID" value="ALL67078.1"/>
    <property type="molecule type" value="Genomic_DNA"/>
</dbReference>
<gene>
    <name evidence="1" type="ORF">K788_0008246</name>
</gene>
<name>A0A0P0RES3_9BURK</name>